<feature type="non-terminal residue" evidence="4">
    <location>
        <position position="1"/>
    </location>
</feature>
<dbReference type="GO" id="GO:0003677">
    <property type="term" value="F:DNA binding"/>
    <property type="evidence" value="ECO:0007669"/>
    <property type="project" value="UniProtKB-KW"/>
</dbReference>
<dbReference type="SUPFAM" id="SSF48008">
    <property type="entry name" value="GntR ligand-binding domain-like"/>
    <property type="match status" value="1"/>
</dbReference>
<protein>
    <submittedName>
        <fullName evidence="4">GntR family transcriptional regulator</fullName>
    </submittedName>
</protein>
<evidence type="ECO:0000313" key="5">
    <source>
        <dbReference type="Proteomes" id="UP000553059"/>
    </source>
</evidence>
<sequence>EILYKEHVLIVDAIRIKNDEQARHYMLEHLAGVEERLLSYYSSNNV</sequence>
<evidence type="ECO:0000256" key="3">
    <source>
        <dbReference type="ARBA" id="ARBA00023163"/>
    </source>
</evidence>
<dbReference type="Proteomes" id="UP000553059">
    <property type="component" value="Unassembled WGS sequence"/>
</dbReference>
<name>A0A7C6Z4B5_9FIRM</name>
<accession>A0A7C6Z4B5</accession>
<dbReference type="EMBL" id="DUTF01000201">
    <property type="protein sequence ID" value="HHY26804.1"/>
    <property type="molecule type" value="Genomic_DNA"/>
</dbReference>
<dbReference type="InterPro" id="IPR008920">
    <property type="entry name" value="TF_FadR/GntR_C"/>
</dbReference>
<reference evidence="4 5" key="1">
    <citation type="journal article" date="2020" name="Biotechnol. Biofuels">
        <title>New insights from the biogas microbiome by comprehensive genome-resolved metagenomics of nearly 1600 species originating from multiple anaerobic digesters.</title>
        <authorList>
            <person name="Campanaro S."/>
            <person name="Treu L."/>
            <person name="Rodriguez-R L.M."/>
            <person name="Kovalovszki A."/>
            <person name="Ziels R.M."/>
            <person name="Maus I."/>
            <person name="Zhu X."/>
            <person name="Kougias P.G."/>
            <person name="Basile A."/>
            <person name="Luo G."/>
            <person name="Schluter A."/>
            <person name="Konstantinidis K.T."/>
            <person name="Angelidaki I."/>
        </authorList>
    </citation>
    <scope>NUCLEOTIDE SEQUENCE [LARGE SCALE GENOMIC DNA]</scope>
    <source>
        <strain evidence="4">AS05jafATM_4</strain>
    </source>
</reference>
<comment type="caution">
    <text evidence="4">The sequence shown here is derived from an EMBL/GenBank/DDBJ whole genome shotgun (WGS) entry which is preliminary data.</text>
</comment>
<proteinExistence type="predicted"/>
<evidence type="ECO:0000256" key="2">
    <source>
        <dbReference type="ARBA" id="ARBA00023125"/>
    </source>
</evidence>
<keyword evidence="2" id="KW-0238">DNA-binding</keyword>
<keyword evidence="1" id="KW-0805">Transcription regulation</keyword>
<evidence type="ECO:0000313" key="4">
    <source>
        <dbReference type="EMBL" id="HHY26804.1"/>
    </source>
</evidence>
<gene>
    <name evidence="4" type="ORF">GX523_08685</name>
</gene>
<dbReference type="AlphaFoldDB" id="A0A7C6Z4B5"/>
<evidence type="ECO:0000256" key="1">
    <source>
        <dbReference type="ARBA" id="ARBA00023015"/>
    </source>
</evidence>
<dbReference type="Gene3D" id="1.20.120.530">
    <property type="entry name" value="GntR ligand-binding domain-like"/>
    <property type="match status" value="1"/>
</dbReference>
<keyword evidence="3" id="KW-0804">Transcription</keyword>
<organism evidence="4 5">
    <name type="scientific">Desulfitobacterium dehalogenans</name>
    <dbReference type="NCBI Taxonomy" id="36854"/>
    <lineage>
        <taxon>Bacteria</taxon>
        <taxon>Bacillati</taxon>
        <taxon>Bacillota</taxon>
        <taxon>Clostridia</taxon>
        <taxon>Eubacteriales</taxon>
        <taxon>Desulfitobacteriaceae</taxon>
        <taxon>Desulfitobacterium</taxon>
    </lineage>
</organism>